<evidence type="ECO:0000313" key="4">
    <source>
        <dbReference type="Proteomes" id="UP000504638"/>
    </source>
</evidence>
<organism evidence="3">
    <name type="scientific">Eremomyces bilateralis CBS 781.70</name>
    <dbReference type="NCBI Taxonomy" id="1392243"/>
    <lineage>
        <taxon>Eukaryota</taxon>
        <taxon>Fungi</taxon>
        <taxon>Dikarya</taxon>
        <taxon>Ascomycota</taxon>
        <taxon>Pezizomycotina</taxon>
        <taxon>Dothideomycetes</taxon>
        <taxon>Dothideomycetes incertae sedis</taxon>
        <taxon>Eremomycetales</taxon>
        <taxon>Eremomycetaceae</taxon>
        <taxon>Eremomyces</taxon>
    </lineage>
</organism>
<evidence type="ECO:0000256" key="2">
    <source>
        <dbReference type="SAM" id="Phobius"/>
    </source>
</evidence>
<sequence>MTPSVVGTASPRARWSRVTALHENVRSMLFGSSVYSQSPTLRQDEEPPKLPPLVFLRQPNTRTEPSDHARGLEEGIGSAPARNHANNSHNYPTNYSPASIPSTWERSSLSLARGTTQGSSTLERTVVDSGADGVARGVRRKRRKQKQKPKRGWVRNHHQSPIFNRSLLRGRTRTKAITLMISGVLLATMLTIYLALALTNNAVAQEVHILFILLLICTTIVFCHALIRLCMLATRPPPTRRHHRVPDLAGPQGFEPKSPIRVHVARDDEEAVESVEEVLVEEKDAPKPPPPAYGLWRCSVRLNPNLLHWQRVDALGTHAPGTPTPATPTLIDLRSPSHSNPNSTHRPPSYVSDDGVDYVVSVQPRSTVHYSHVPSPLPRSFGDEGQTPPIQEFRGPLNSHVPEFIVGLSGAGRPPSQIHPAWRT</sequence>
<feature type="compositionally biased region" description="Basic and acidic residues" evidence="1">
    <location>
        <begin position="64"/>
        <end position="73"/>
    </location>
</feature>
<feature type="transmembrane region" description="Helical" evidence="2">
    <location>
        <begin position="208"/>
        <end position="231"/>
    </location>
</feature>
<dbReference type="EMBL" id="ML975154">
    <property type="protein sequence ID" value="KAF1813695.1"/>
    <property type="molecule type" value="Genomic_DNA"/>
</dbReference>
<gene>
    <name evidence="3 5" type="ORF">P152DRAFT_448110</name>
</gene>
<dbReference type="AlphaFoldDB" id="A0A6G1G6H4"/>
<protein>
    <submittedName>
        <fullName evidence="3 5">Uncharacterized protein</fullName>
    </submittedName>
</protein>
<keyword evidence="4" id="KW-1185">Reference proteome</keyword>
<accession>A0A6G1G6H4</accession>
<feature type="region of interest" description="Disordered" evidence="1">
    <location>
        <begin position="38"/>
        <end position="93"/>
    </location>
</feature>
<feature type="compositionally biased region" description="Polar residues" evidence="1">
    <location>
        <begin position="336"/>
        <end position="346"/>
    </location>
</feature>
<feature type="region of interest" description="Disordered" evidence="1">
    <location>
        <begin position="130"/>
        <end position="156"/>
    </location>
</feature>
<reference evidence="3 5" key="1">
    <citation type="submission" date="2020-01" db="EMBL/GenBank/DDBJ databases">
        <authorList>
            <consortium name="DOE Joint Genome Institute"/>
            <person name="Haridas S."/>
            <person name="Albert R."/>
            <person name="Binder M."/>
            <person name="Bloem J."/>
            <person name="Labutti K."/>
            <person name="Salamov A."/>
            <person name="Andreopoulos B."/>
            <person name="Baker S.E."/>
            <person name="Barry K."/>
            <person name="Bills G."/>
            <person name="Bluhm B.H."/>
            <person name="Cannon C."/>
            <person name="Castanera R."/>
            <person name="Culley D.E."/>
            <person name="Daum C."/>
            <person name="Ezra D."/>
            <person name="Gonzalez J.B."/>
            <person name="Henrissat B."/>
            <person name="Kuo A."/>
            <person name="Liang C."/>
            <person name="Lipzen A."/>
            <person name="Lutzoni F."/>
            <person name="Magnuson J."/>
            <person name="Mondo S."/>
            <person name="Nolan M."/>
            <person name="Ohm R."/>
            <person name="Pangilinan J."/>
            <person name="Park H.-J."/>
            <person name="Ramirez L."/>
            <person name="Alfaro M."/>
            <person name="Sun H."/>
            <person name="Tritt A."/>
            <person name="Yoshinaga Y."/>
            <person name="Zwiers L.-H."/>
            <person name="Turgeon B.G."/>
            <person name="Goodwin S.B."/>
            <person name="Spatafora J.W."/>
            <person name="Crous P.W."/>
            <person name="Grigoriev I.V."/>
        </authorList>
    </citation>
    <scope>NUCLEOTIDE SEQUENCE</scope>
    <source>
        <strain evidence="3 5">CBS 781.70</strain>
    </source>
</reference>
<name>A0A6G1G6H4_9PEZI</name>
<keyword evidence="2" id="KW-0812">Transmembrane</keyword>
<keyword evidence="2" id="KW-0472">Membrane</keyword>
<dbReference type="GeneID" id="54418605"/>
<evidence type="ECO:0000313" key="5">
    <source>
        <dbReference type="RefSeq" id="XP_033535326.1"/>
    </source>
</evidence>
<dbReference type="Proteomes" id="UP000504638">
    <property type="component" value="Unplaced"/>
</dbReference>
<dbReference type="RefSeq" id="XP_033535326.1">
    <property type="nucleotide sequence ID" value="XM_033678035.1"/>
</dbReference>
<reference evidence="5" key="3">
    <citation type="submission" date="2025-04" db="UniProtKB">
        <authorList>
            <consortium name="RefSeq"/>
        </authorList>
    </citation>
    <scope>IDENTIFICATION</scope>
    <source>
        <strain evidence="5">CBS 781.70</strain>
    </source>
</reference>
<reference evidence="5" key="2">
    <citation type="submission" date="2020-04" db="EMBL/GenBank/DDBJ databases">
        <authorList>
            <consortium name="NCBI Genome Project"/>
        </authorList>
    </citation>
    <scope>NUCLEOTIDE SEQUENCE</scope>
    <source>
        <strain evidence="5">CBS 781.70</strain>
    </source>
</reference>
<dbReference type="OrthoDB" id="5417811at2759"/>
<evidence type="ECO:0000256" key="1">
    <source>
        <dbReference type="SAM" id="MobiDB-lite"/>
    </source>
</evidence>
<feature type="region of interest" description="Disordered" evidence="1">
    <location>
        <begin position="320"/>
        <end position="353"/>
    </location>
</feature>
<evidence type="ECO:0000313" key="3">
    <source>
        <dbReference type="EMBL" id="KAF1813695.1"/>
    </source>
</evidence>
<proteinExistence type="predicted"/>
<keyword evidence="2" id="KW-1133">Transmembrane helix</keyword>
<feature type="compositionally biased region" description="Basic residues" evidence="1">
    <location>
        <begin position="137"/>
        <end position="156"/>
    </location>
</feature>
<feature type="transmembrane region" description="Helical" evidence="2">
    <location>
        <begin position="176"/>
        <end position="196"/>
    </location>
</feature>
<feature type="compositionally biased region" description="Polar residues" evidence="1">
    <location>
        <begin position="84"/>
        <end position="93"/>
    </location>
</feature>